<keyword evidence="2" id="KW-0472">Membrane</keyword>
<organism evidence="4 5">
    <name type="scientific">Pseudogymnoascus verrucosus</name>
    <dbReference type="NCBI Taxonomy" id="342668"/>
    <lineage>
        <taxon>Eukaryota</taxon>
        <taxon>Fungi</taxon>
        <taxon>Dikarya</taxon>
        <taxon>Ascomycota</taxon>
        <taxon>Pezizomycotina</taxon>
        <taxon>Leotiomycetes</taxon>
        <taxon>Thelebolales</taxon>
        <taxon>Thelebolaceae</taxon>
        <taxon>Pseudogymnoascus</taxon>
    </lineage>
</organism>
<gene>
    <name evidence="4" type="ORF">VE01_02021</name>
</gene>
<proteinExistence type="predicted"/>
<feature type="domain" description="DUF7729" evidence="3">
    <location>
        <begin position="156"/>
        <end position="358"/>
    </location>
</feature>
<feature type="region of interest" description="Disordered" evidence="1">
    <location>
        <begin position="115"/>
        <end position="159"/>
    </location>
</feature>
<reference evidence="4 5" key="1">
    <citation type="submission" date="2016-03" db="EMBL/GenBank/DDBJ databases">
        <title>Comparative genomics of Pseudogymnoascus destructans, the fungus causing white-nose syndrome of bats.</title>
        <authorList>
            <person name="Palmer J.M."/>
            <person name="Drees K.P."/>
            <person name="Foster J.T."/>
            <person name="Lindner D.L."/>
        </authorList>
    </citation>
    <scope>NUCLEOTIDE SEQUENCE [LARGE SCALE GENOMIC DNA]</scope>
    <source>
        <strain evidence="4 5">UAMH 10579</strain>
    </source>
</reference>
<dbReference type="Pfam" id="PF24855">
    <property type="entry name" value="DUF7729"/>
    <property type="match status" value="1"/>
</dbReference>
<feature type="compositionally biased region" description="Low complexity" evidence="1">
    <location>
        <begin position="121"/>
        <end position="148"/>
    </location>
</feature>
<evidence type="ECO:0000256" key="2">
    <source>
        <dbReference type="SAM" id="Phobius"/>
    </source>
</evidence>
<protein>
    <recommendedName>
        <fullName evidence="3">DUF7729 domain-containing protein</fullName>
    </recommendedName>
</protein>
<feature type="transmembrane region" description="Helical" evidence="2">
    <location>
        <begin position="366"/>
        <end position="390"/>
    </location>
</feature>
<keyword evidence="2" id="KW-1133">Transmembrane helix</keyword>
<reference evidence="5" key="2">
    <citation type="journal article" date="2018" name="Nat. Commun.">
        <title>Extreme sensitivity to ultraviolet light in the fungal pathogen causing white-nose syndrome of bats.</title>
        <authorList>
            <person name="Palmer J.M."/>
            <person name="Drees K.P."/>
            <person name="Foster J.T."/>
            <person name="Lindner D.L."/>
        </authorList>
    </citation>
    <scope>NUCLEOTIDE SEQUENCE [LARGE SCALE GENOMIC DNA]</scope>
    <source>
        <strain evidence="5">UAMH 10579</strain>
    </source>
</reference>
<evidence type="ECO:0000259" key="3">
    <source>
        <dbReference type="Pfam" id="PF24855"/>
    </source>
</evidence>
<sequence>MPTRSALLSMPSPSPVPLRRRSAYLPRSLTSLVLLAVCLTFTLALAARPPTIPDTLVPPADLSAGIAAELRKLEEKGIVLLDTRPPPRVGGGWDLASYSGDLLRRGFVDLVLRKEDEDESTTTTAPSKTSTKSSTTTTAGDSDSVATAEPTSTTAELPKPFDSNIGANFAAEECPVFIASFLANPEFQSCYPVSLLLESSQAFFQTLRSPFLTTALLDHSCAAPASCAPYLSSLAATLNSTCALDLSRSNPTATMALTGLLAYPSLRTATCLKSPTGSYCFADAITNSTSDEDAYVYYLGVGNELPSTTKMTCNKCLKDVVGVFGAAAANRTAPVAAVYAEGAAVVNGVCGSGWVNETMPNALTGAAGALGGSGITGVVVASLVGVMMLVM</sequence>
<dbReference type="InterPro" id="IPR056146">
    <property type="entry name" value="DUF7729"/>
</dbReference>
<name>A0A1B8GV77_9PEZI</name>
<dbReference type="Proteomes" id="UP000091956">
    <property type="component" value="Unassembled WGS sequence"/>
</dbReference>
<accession>A0A1B8GV77</accession>
<dbReference type="AlphaFoldDB" id="A0A1B8GV77"/>
<dbReference type="RefSeq" id="XP_018133477.1">
    <property type="nucleotide sequence ID" value="XM_018271535.2"/>
</dbReference>
<dbReference type="OrthoDB" id="2564812at2759"/>
<keyword evidence="5" id="KW-1185">Reference proteome</keyword>
<dbReference type="GeneID" id="28835407"/>
<evidence type="ECO:0000256" key="1">
    <source>
        <dbReference type="SAM" id="MobiDB-lite"/>
    </source>
</evidence>
<dbReference type="EMBL" id="KV460211">
    <property type="protein sequence ID" value="OBT99744.1"/>
    <property type="molecule type" value="Genomic_DNA"/>
</dbReference>
<dbReference type="PANTHER" id="PTHR39460">
    <property type="entry name" value="EXPRESSED PROTEIN"/>
    <property type="match status" value="1"/>
</dbReference>
<keyword evidence="2" id="KW-0812">Transmembrane</keyword>
<evidence type="ECO:0000313" key="4">
    <source>
        <dbReference type="EMBL" id="OBT99744.1"/>
    </source>
</evidence>
<evidence type="ECO:0000313" key="5">
    <source>
        <dbReference type="Proteomes" id="UP000091956"/>
    </source>
</evidence>
<dbReference type="PANTHER" id="PTHR39460:SF1">
    <property type="entry name" value="C6 TRANSCRIPTION FACTOR"/>
    <property type="match status" value="1"/>
</dbReference>